<feature type="transmembrane region" description="Helical" evidence="7">
    <location>
        <begin position="297"/>
        <end position="318"/>
    </location>
</feature>
<dbReference type="GO" id="GO:0140359">
    <property type="term" value="F:ABC-type transporter activity"/>
    <property type="evidence" value="ECO:0007669"/>
    <property type="project" value="InterPro"/>
</dbReference>
<dbReference type="STRING" id="104421.E2A380"/>
<dbReference type="AlphaFoldDB" id="E2A380"/>
<evidence type="ECO:0000256" key="5">
    <source>
        <dbReference type="ARBA" id="ARBA00023136"/>
    </source>
</evidence>
<feature type="transmembrane region" description="Helical" evidence="7">
    <location>
        <begin position="441"/>
        <end position="460"/>
    </location>
</feature>
<accession>E2A380</accession>
<keyword evidence="5 7" id="KW-0472">Membrane</keyword>
<evidence type="ECO:0000313" key="10">
    <source>
        <dbReference type="Proteomes" id="UP000000311"/>
    </source>
</evidence>
<evidence type="ECO:0000256" key="3">
    <source>
        <dbReference type="ARBA" id="ARBA00022692"/>
    </source>
</evidence>
<comment type="subcellular location">
    <subcellularLocation>
        <location evidence="1">Membrane</location>
        <topology evidence="1">Multi-pass membrane protein</topology>
    </subcellularLocation>
</comment>
<dbReference type="PANTHER" id="PTHR48041:SF89">
    <property type="entry name" value="FI03229P"/>
    <property type="match status" value="1"/>
</dbReference>
<dbReference type="OrthoDB" id="66620at2759"/>
<name>E2A380_CAMFO</name>
<organism evidence="10">
    <name type="scientific">Camponotus floridanus</name>
    <name type="common">Florida carpenter ant</name>
    <dbReference type="NCBI Taxonomy" id="104421"/>
    <lineage>
        <taxon>Eukaryota</taxon>
        <taxon>Metazoa</taxon>
        <taxon>Ecdysozoa</taxon>
        <taxon>Arthropoda</taxon>
        <taxon>Hexapoda</taxon>
        <taxon>Insecta</taxon>
        <taxon>Pterygota</taxon>
        <taxon>Neoptera</taxon>
        <taxon>Endopterygota</taxon>
        <taxon>Hymenoptera</taxon>
        <taxon>Apocrita</taxon>
        <taxon>Aculeata</taxon>
        <taxon>Formicoidea</taxon>
        <taxon>Formicidae</taxon>
        <taxon>Formicinae</taxon>
        <taxon>Camponotus</taxon>
    </lineage>
</organism>
<feature type="transmembrane region" description="Helical" evidence="7">
    <location>
        <begin position="523"/>
        <end position="545"/>
    </location>
</feature>
<dbReference type="FunCoup" id="E2A380">
    <property type="interactions" value="67"/>
</dbReference>
<keyword evidence="3 7" id="KW-0812">Transmembrane</keyword>
<keyword evidence="4 7" id="KW-1133">Transmembrane helix</keyword>
<reference evidence="9 10" key="1">
    <citation type="journal article" date="2010" name="Science">
        <title>Genomic comparison of the ants Camponotus floridanus and Harpegnathos saltator.</title>
        <authorList>
            <person name="Bonasio R."/>
            <person name="Zhang G."/>
            <person name="Ye C."/>
            <person name="Mutti N.S."/>
            <person name="Fang X."/>
            <person name="Qin N."/>
            <person name="Donahue G."/>
            <person name="Yang P."/>
            <person name="Li Q."/>
            <person name="Li C."/>
            <person name="Zhang P."/>
            <person name="Huang Z."/>
            <person name="Berger S.L."/>
            <person name="Reinberg D."/>
            <person name="Wang J."/>
            <person name="Liebig J."/>
        </authorList>
    </citation>
    <scope>NUCLEOTIDE SEQUENCE [LARGE SCALE GENOMIC DNA]</scope>
    <source>
        <strain evidence="10">C129</strain>
    </source>
</reference>
<evidence type="ECO:0000256" key="2">
    <source>
        <dbReference type="ARBA" id="ARBA00022448"/>
    </source>
</evidence>
<evidence type="ECO:0000256" key="4">
    <source>
        <dbReference type="ARBA" id="ARBA00022989"/>
    </source>
</evidence>
<evidence type="ECO:0000256" key="7">
    <source>
        <dbReference type="SAM" id="Phobius"/>
    </source>
</evidence>
<dbReference type="PANTHER" id="PTHR48041">
    <property type="entry name" value="ABC TRANSPORTER G FAMILY MEMBER 28"/>
    <property type="match status" value="1"/>
</dbReference>
<feature type="region of interest" description="Disordered" evidence="6">
    <location>
        <begin position="101"/>
        <end position="129"/>
    </location>
</feature>
<evidence type="ECO:0000256" key="1">
    <source>
        <dbReference type="ARBA" id="ARBA00004141"/>
    </source>
</evidence>
<sequence>MGSEAWELERRYSVPGALDTRGLEPPASEDLHAWSIYRQNLNSDFTDSALGSAEKSPLPYGNFQLRDSTVQSILRHPRYGPKSPLANNSYTYLKFGLPRVLPPTSRNRDGSSGYDSSEEGRRVSHAGVPVHSASVMRSARSDPDFRHVHAVPREQTHSQLTVARDHPRLRSASEANLLQSAVRTNRRHSIAPIDPGYITHGHPGILGPESYTLPLRPVPCLQHPHLQLRGVEASGSDRLPLLRGITLEAGAAEVLAIMATTEKEGTQIVETIAGRRRIKRGDILLNGRSVSARTLRYFLIFFLYVRFSFGAIIMLTIIQVEKKDLVNHGCNVDLVTLDDLSAEAMLESSQRIDHLAELARTRLPPLSDPGPPGALPPSRSGPNIFLQIYALLLRTLIYSQPWTLTRLLRKIIISASLSILLGAIFWDVANESNLYLRDRIGFHYAILGIFFWPLSLLAMCDVANSRPNVERDIRDGLYGRFIYILIELVCNVSSWCVIYLIYLAPAFAMSGLHLVPDENLTSLWNYLAVGLLYLMLQHLVCIFFAHVCKSTYLAALLAGVVVGEMSLAGGVTLHLNNLPSWYSRISMMQWSLSLLLSRLHTSESMSKLTNCRPKQIQRQDIIIQAACEPPDGALALHEVALDSRNVRGEGLWLGTGVAVTAVLIVLGFLCVKYATPKRPRSAPNKP</sequence>
<dbReference type="GO" id="GO:0005886">
    <property type="term" value="C:plasma membrane"/>
    <property type="evidence" value="ECO:0007669"/>
    <property type="project" value="TreeGrafter"/>
</dbReference>
<dbReference type="InParanoid" id="E2A380"/>
<evidence type="ECO:0000259" key="8">
    <source>
        <dbReference type="Pfam" id="PF01061"/>
    </source>
</evidence>
<feature type="domain" description="ABC-2 type transporter transmembrane" evidence="8">
    <location>
        <begin position="387"/>
        <end position="596"/>
    </location>
</feature>
<protein>
    <recommendedName>
        <fullName evidence="8">ABC-2 type transporter transmembrane domain-containing protein</fullName>
    </recommendedName>
</protein>
<evidence type="ECO:0000256" key="6">
    <source>
        <dbReference type="SAM" id="MobiDB-lite"/>
    </source>
</evidence>
<dbReference type="InterPro" id="IPR050352">
    <property type="entry name" value="ABCG_transporters"/>
</dbReference>
<proteinExistence type="predicted"/>
<dbReference type="Proteomes" id="UP000000311">
    <property type="component" value="Unassembled WGS sequence"/>
</dbReference>
<keyword evidence="10" id="KW-1185">Reference proteome</keyword>
<keyword evidence="2" id="KW-0813">Transport</keyword>
<dbReference type="EMBL" id="GL436311">
    <property type="protein sequence ID" value="EFN72108.1"/>
    <property type="molecule type" value="Genomic_DNA"/>
</dbReference>
<feature type="transmembrane region" description="Helical" evidence="7">
    <location>
        <begin position="481"/>
        <end position="503"/>
    </location>
</feature>
<feature type="transmembrane region" description="Helical" evidence="7">
    <location>
        <begin position="552"/>
        <end position="575"/>
    </location>
</feature>
<dbReference type="Pfam" id="PF01061">
    <property type="entry name" value="ABC2_membrane"/>
    <property type="match status" value="1"/>
</dbReference>
<gene>
    <name evidence="9" type="ORF">EAG_11975</name>
</gene>
<feature type="transmembrane region" description="Helical" evidence="7">
    <location>
        <begin position="651"/>
        <end position="671"/>
    </location>
</feature>
<evidence type="ECO:0000313" key="9">
    <source>
        <dbReference type="EMBL" id="EFN72108.1"/>
    </source>
</evidence>
<dbReference type="InterPro" id="IPR013525">
    <property type="entry name" value="ABC2_TM"/>
</dbReference>
<feature type="transmembrane region" description="Helical" evidence="7">
    <location>
        <begin position="411"/>
        <end position="429"/>
    </location>
</feature>